<name>A0ABD3VF35_SINWO</name>
<dbReference type="Gene3D" id="3.20.20.70">
    <property type="entry name" value="Aldolase class I"/>
    <property type="match status" value="1"/>
</dbReference>
<dbReference type="Proteomes" id="UP001634394">
    <property type="component" value="Unassembled WGS sequence"/>
</dbReference>
<keyword evidence="1" id="KW-0732">Signal</keyword>
<feature type="signal peptide" evidence="1">
    <location>
        <begin position="1"/>
        <end position="16"/>
    </location>
</feature>
<proteinExistence type="predicted"/>
<evidence type="ECO:0000256" key="1">
    <source>
        <dbReference type="SAM" id="SignalP"/>
    </source>
</evidence>
<dbReference type="PANTHER" id="PTHR35273">
    <property type="entry name" value="ALPHA-1,4 POLYGALACTOSAMINIDASE, PUTATIVE (AFU_ORTHOLOGUE AFUA_3G07890)-RELATED"/>
    <property type="match status" value="1"/>
</dbReference>
<dbReference type="InterPro" id="IPR004352">
    <property type="entry name" value="GH114_TIM-barrel"/>
</dbReference>
<dbReference type="SUPFAM" id="SSF51445">
    <property type="entry name" value="(Trans)glycosidases"/>
    <property type="match status" value="1"/>
</dbReference>
<feature type="domain" description="Glycoside-hydrolase family GH114 TIM-barrel" evidence="2">
    <location>
        <begin position="59"/>
        <end position="201"/>
    </location>
</feature>
<evidence type="ECO:0000259" key="2">
    <source>
        <dbReference type="Pfam" id="PF03537"/>
    </source>
</evidence>
<dbReference type="Pfam" id="PF03537">
    <property type="entry name" value="Glyco_hydro_114"/>
    <property type="match status" value="1"/>
</dbReference>
<keyword evidence="4" id="KW-1185">Reference proteome</keyword>
<accession>A0ABD3VF35</accession>
<evidence type="ECO:0000313" key="3">
    <source>
        <dbReference type="EMBL" id="KAL3860194.1"/>
    </source>
</evidence>
<dbReference type="AlphaFoldDB" id="A0ABD3VF35"/>
<comment type="caution">
    <text evidence="3">The sequence shown here is derived from an EMBL/GenBank/DDBJ whole genome shotgun (WGS) entry which is preliminary data.</text>
</comment>
<dbReference type="EMBL" id="JBJQND010000012">
    <property type="protein sequence ID" value="KAL3860194.1"/>
    <property type="molecule type" value="Genomic_DNA"/>
</dbReference>
<dbReference type="InterPro" id="IPR013785">
    <property type="entry name" value="Aldolase_TIM"/>
</dbReference>
<feature type="chain" id="PRO_5044855547" description="Glycoside-hydrolase family GH114 TIM-barrel domain-containing protein" evidence="1">
    <location>
        <begin position="17"/>
        <end position="212"/>
    </location>
</feature>
<dbReference type="PANTHER" id="PTHR35273:SF2">
    <property type="entry name" value="ALPHA-GALACTOSIDASE"/>
    <property type="match status" value="1"/>
</dbReference>
<dbReference type="InterPro" id="IPR017853">
    <property type="entry name" value="GH"/>
</dbReference>
<reference evidence="3 4" key="1">
    <citation type="submission" date="2024-11" db="EMBL/GenBank/DDBJ databases">
        <title>Chromosome-level genome assembly of the freshwater bivalve Anodonta woodiana.</title>
        <authorList>
            <person name="Chen X."/>
        </authorList>
    </citation>
    <scope>NUCLEOTIDE SEQUENCE [LARGE SCALE GENOMIC DNA]</scope>
    <source>
        <strain evidence="3">MN2024</strain>
        <tissue evidence="3">Gills</tissue>
    </source>
</reference>
<gene>
    <name evidence="3" type="ORF">ACJMK2_010352</name>
</gene>
<evidence type="ECO:0000313" key="4">
    <source>
        <dbReference type="Proteomes" id="UP001634394"/>
    </source>
</evidence>
<organism evidence="3 4">
    <name type="scientific">Sinanodonta woodiana</name>
    <name type="common">Chinese pond mussel</name>
    <name type="synonym">Anodonta woodiana</name>
    <dbReference type="NCBI Taxonomy" id="1069815"/>
    <lineage>
        <taxon>Eukaryota</taxon>
        <taxon>Metazoa</taxon>
        <taxon>Spiralia</taxon>
        <taxon>Lophotrochozoa</taxon>
        <taxon>Mollusca</taxon>
        <taxon>Bivalvia</taxon>
        <taxon>Autobranchia</taxon>
        <taxon>Heteroconchia</taxon>
        <taxon>Palaeoheterodonta</taxon>
        <taxon>Unionida</taxon>
        <taxon>Unionoidea</taxon>
        <taxon>Unionidae</taxon>
        <taxon>Unioninae</taxon>
        <taxon>Sinanodonta</taxon>
    </lineage>
</organism>
<sequence length="212" mass="24224">MPMPLVFLTFFGASLAWRPQQGDRFQLQLSGEHIDTSVDADIYDIDLWTKDQTGWNYLKSSANVRKIMLSRLDMAKSKGCDGVDPDNVDGYADGQNTGFHFTAHDQIEYNRWLATEARARHLAVGLKNDVEQVAQLHSSFDWALNEECHKYHECEGYRPFTEEGKAVFNVEYIHSTSHQLTSSERAFCTHPHLPGMTTQFKLESVTSFRILC</sequence>
<protein>
    <recommendedName>
        <fullName evidence="2">Glycoside-hydrolase family GH114 TIM-barrel domain-containing protein</fullName>
    </recommendedName>
</protein>